<feature type="transmembrane region" description="Helical" evidence="1">
    <location>
        <begin position="90"/>
        <end position="112"/>
    </location>
</feature>
<keyword evidence="1" id="KW-1133">Transmembrane helix</keyword>
<feature type="transmembrane region" description="Helical" evidence="1">
    <location>
        <begin position="20"/>
        <end position="41"/>
    </location>
</feature>
<dbReference type="InterPro" id="IPR025250">
    <property type="entry name" value="DUF4199"/>
</dbReference>
<feature type="transmembrane region" description="Helical" evidence="1">
    <location>
        <begin position="152"/>
        <end position="177"/>
    </location>
</feature>
<name>A0ABU9I1D8_9FLAO</name>
<feature type="transmembrane region" description="Helical" evidence="1">
    <location>
        <begin position="47"/>
        <end position="69"/>
    </location>
</feature>
<accession>A0ABU9I1D8</accession>
<evidence type="ECO:0000313" key="2">
    <source>
        <dbReference type="EMBL" id="MEL1246243.1"/>
    </source>
</evidence>
<dbReference type="EMBL" id="JBBYHR010000013">
    <property type="protein sequence ID" value="MEL1246243.1"/>
    <property type="molecule type" value="Genomic_DNA"/>
</dbReference>
<organism evidence="2 3">
    <name type="scientific">Flavobacterium arundinis</name>
    <dbReference type="NCBI Taxonomy" id="3139143"/>
    <lineage>
        <taxon>Bacteria</taxon>
        <taxon>Pseudomonadati</taxon>
        <taxon>Bacteroidota</taxon>
        <taxon>Flavobacteriia</taxon>
        <taxon>Flavobacteriales</taxon>
        <taxon>Flavobacteriaceae</taxon>
        <taxon>Flavobacterium</taxon>
    </lineage>
</organism>
<dbReference type="RefSeq" id="WP_341698539.1">
    <property type="nucleotide sequence ID" value="NZ_JBBYHR010000013.1"/>
</dbReference>
<protein>
    <submittedName>
        <fullName evidence="2">DUF4199 domain-containing protein</fullName>
    </submittedName>
</protein>
<keyword evidence="1" id="KW-0472">Membrane</keyword>
<proteinExistence type="predicted"/>
<keyword evidence="1" id="KW-0812">Transmembrane</keyword>
<sequence length="187" mass="20197">MENSKSRVEGASLAKSTIPYGVIFGVILVLEFVLSYTLALNSAENKGIGIAMGLMNNLILPFLFIFLACNNFKNKLNGGYISFGQSLKGGVSTMVIAALVSSVVTSIFYFIIPEAKAQILEQTKISLASQPGMTSDQMKMSLEFTEIFLRPYALIPVSIVMYAIIGLIISLIVGAIIKKENPGAFNQ</sequence>
<evidence type="ECO:0000256" key="1">
    <source>
        <dbReference type="SAM" id="Phobius"/>
    </source>
</evidence>
<evidence type="ECO:0000313" key="3">
    <source>
        <dbReference type="Proteomes" id="UP001464555"/>
    </source>
</evidence>
<comment type="caution">
    <text evidence="2">The sequence shown here is derived from an EMBL/GenBank/DDBJ whole genome shotgun (WGS) entry which is preliminary data.</text>
</comment>
<keyword evidence="3" id="KW-1185">Reference proteome</keyword>
<dbReference type="Pfam" id="PF13858">
    <property type="entry name" value="DUF4199"/>
    <property type="match status" value="1"/>
</dbReference>
<dbReference type="Proteomes" id="UP001464555">
    <property type="component" value="Unassembled WGS sequence"/>
</dbReference>
<gene>
    <name evidence="2" type="ORF">AAEO56_18355</name>
</gene>
<reference evidence="2 3" key="1">
    <citation type="submission" date="2024-04" db="EMBL/GenBank/DDBJ databases">
        <title>Flavobacterium sp. DGU11 16S ribosomal RNA gene Genome sequencing and assembly.</title>
        <authorList>
            <person name="Park S."/>
        </authorList>
    </citation>
    <scope>NUCLEOTIDE SEQUENCE [LARGE SCALE GENOMIC DNA]</scope>
    <source>
        <strain evidence="2 3">DGU11</strain>
    </source>
</reference>